<sequence>GNEYQHDVHSQQDEDDAAEAELARQFAATQQQRYSGEQPSGANPFSLSDFEFSPMKDLVDDGPSEPLFTPSVMPEAEPVRQAPAPQVNAQPPQPASQAYAQPHTPPAQPPQPQFQQPAPQPQESLIHPLLMRNGDSRPLQRPSTPLPSLDLLTPPPAEVEPVDTFALEQMARLVEARLADFRIKADVVNYSPGPVITRFELNLAPGVKAARISNLSRDLARSLSTVAVRVVEVIPGK</sequence>
<evidence type="ECO:0000256" key="10">
    <source>
        <dbReference type="ARBA" id="ARBA00022989"/>
    </source>
</evidence>
<comment type="caution">
    <text evidence="16">The sequence shown here is derived from an EMBL/GenBank/DDBJ whole genome shotgun (WGS) entry which is preliminary data.</text>
</comment>
<evidence type="ECO:0000313" key="16">
    <source>
        <dbReference type="EMBL" id="MDF3635652.1"/>
    </source>
</evidence>
<feature type="domain" description="FtsK alpha" evidence="15">
    <location>
        <begin position="146"/>
        <end position="237"/>
    </location>
</feature>
<evidence type="ECO:0000256" key="11">
    <source>
        <dbReference type="ARBA" id="ARBA00023125"/>
    </source>
</evidence>
<evidence type="ECO:0000256" key="9">
    <source>
        <dbReference type="ARBA" id="ARBA00022840"/>
    </source>
</evidence>
<reference evidence="16" key="1">
    <citation type="submission" date="2023-03" db="EMBL/GenBank/DDBJ databases">
        <title>A Study on Prevalence and Characterization of Enterobacter cloacae strains in China.</title>
        <authorList>
            <person name="Zheng Z."/>
        </authorList>
    </citation>
    <scope>NUCLEOTIDE SEQUENCE</scope>
    <source>
        <strain evidence="16">EC77</strain>
    </source>
</reference>
<evidence type="ECO:0000256" key="1">
    <source>
        <dbReference type="ARBA" id="ARBA00004651"/>
    </source>
</evidence>
<dbReference type="GO" id="GO:0005886">
    <property type="term" value="C:plasma membrane"/>
    <property type="evidence" value="ECO:0007669"/>
    <property type="project" value="UniProtKB-SubCell"/>
</dbReference>
<dbReference type="GO" id="GO:0051301">
    <property type="term" value="P:cell division"/>
    <property type="evidence" value="ECO:0007669"/>
    <property type="project" value="UniProtKB-KW"/>
</dbReference>
<keyword evidence="9" id="KW-0067">ATP-binding</keyword>
<comment type="similarity">
    <text evidence="2">Belongs to the FtsK/SpoIIIE/SftA family.</text>
</comment>
<keyword evidence="8" id="KW-0159">Chromosome partition</keyword>
<feature type="non-terminal residue" evidence="16">
    <location>
        <position position="1"/>
    </location>
</feature>
<evidence type="ECO:0000256" key="13">
    <source>
        <dbReference type="ARBA" id="ARBA00023306"/>
    </source>
</evidence>
<feature type="compositionally biased region" description="Polar residues" evidence="14">
    <location>
        <begin position="29"/>
        <end position="46"/>
    </location>
</feature>
<dbReference type="AlphaFoldDB" id="A0AAW6NIT2"/>
<dbReference type="GO" id="GO:0003677">
    <property type="term" value="F:DNA binding"/>
    <property type="evidence" value="ECO:0007669"/>
    <property type="project" value="UniProtKB-KW"/>
</dbReference>
<dbReference type="PANTHER" id="PTHR22683:SF41">
    <property type="entry name" value="DNA TRANSLOCASE FTSK"/>
    <property type="match status" value="1"/>
</dbReference>
<keyword evidence="7" id="KW-0547">Nucleotide-binding</keyword>
<dbReference type="RefSeq" id="WP_276200726.1">
    <property type="nucleotide sequence ID" value="NZ_JARJGR010000042.1"/>
</dbReference>
<keyword evidence="13" id="KW-0131">Cell cycle</keyword>
<evidence type="ECO:0000256" key="8">
    <source>
        <dbReference type="ARBA" id="ARBA00022829"/>
    </source>
</evidence>
<evidence type="ECO:0000256" key="2">
    <source>
        <dbReference type="ARBA" id="ARBA00006474"/>
    </source>
</evidence>
<feature type="compositionally biased region" description="Low complexity" evidence="14">
    <location>
        <begin position="81"/>
        <end position="102"/>
    </location>
</feature>
<evidence type="ECO:0000256" key="6">
    <source>
        <dbReference type="ARBA" id="ARBA00022692"/>
    </source>
</evidence>
<keyword evidence="5" id="KW-0132">Cell division</keyword>
<dbReference type="Proteomes" id="UP001215180">
    <property type="component" value="Unassembled WGS sequence"/>
</dbReference>
<dbReference type="GO" id="GO:0005524">
    <property type="term" value="F:ATP binding"/>
    <property type="evidence" value="ECO:0007669"/>
    <property type="project" value="UniProtKB-KW"/>
</dbReference>
<name>A0AAW6NIT2_ENTCL</name>
<dbReference type="InterPro" id="IPR050206">
    <property type="entry name" value="FtsK/SpoIIIE/SftA"/>
</dbReference>
<dbReference type="Pfam" id="PF17854">
    <property type="entry name" value="FtsK_alpha"/>
    <property type="match status" value="1"/>
</dbReference>
<dbReference type="PANTHER" id="PTHR22683">
    <property type="entry name" value="SPORULATION PROTEIN RELATED"/>
    <property type="match status" value="1"/>
</dbReference>
<keyword evidence="6" id="KW-0812">Transmembrane</keyword>
<evidence type="ECO:0000256" key="5">
    <source>
        <dbReference type="ARBA" id="ARBA00022618"/>
    </source>
</evidence>
<feature type="compositionally biased region" description="Basic and acidic residues" evidence="14">
    <location>
        <begin position="1"/>
        <end position="12"/>
    </location>
</feature>
<evidence type="ECO:0000256" key="7">
    <source>
        <dbReference type="ARBA" id="ARBA00022741"/>
    </source>
</evidence>
<feature type="non-terminal residue" evidence="16">
    <location>
        <position position="237"/>
    </location>
</feature>
<feature type="region of interest" description="Disordered" evidence="14">
    <location>
        <begin position="1"/>
        <end position="155"/>
    </location>
</feature>
<evidence type="ECO:0000256" key="3">
    <source>
        <dbReference type="ARBA" id="ARBA00020887"/>
    </source>
</evidence>
<keyword evidence="12" id="KW-0472">Membrane</keyword>
<keyword evidence="11" id="KW-0238">DNA-binding</keyword>
<dbReference type="Gene3D" id="3.30.980.40">
    <property type="match status" value="1"/>
</dbReference>
<dbReference type="InterPro" id="IPR041027">
    <property type="entry name" value="FtsK_alpha"/>
</dbReference>
<keyword evidence="10" id="KW-1133">Transmembrane helix</keyword>
<comment type="subcellular location">
    <subcellularLocation>
        <location evidence="1">Cell membrane</location>
        <topology evidence="1">Multi-pass membrane protein</topology>
    </subcellularLocation>
</comment>
<dbReference type="EMBL" id="JARJGR010000042">
    <property type="protein sequence ID" value="MDF3635652.1"/>
    <property type="molecule type" value="Genomic_DNA"/>
</dbReference>
<accession>A0AAW6NIT2</accession>
<keyword evidence="4" id="KW-1003">Cell membrane</keyword>
<feature type="compositionally biased region" description="Low complexity" evidence="14">
    <location>
        <begin position="142"/>
        <end position="152"/>
    </location>
</feature>
<evidence type="ECO:0000313" key="17">
    <source>
        <dbReference type="Proteomes" id="UP001215180"/>
    </source>
</evidence>
<evidence type="ECO:0000256" key="4">
    <source>
        <dbReference type="ARBA" id="ARBA00022475"/>
    </source>
</evidence>
<evidence type="ECO:0000256" key="12">
    <source>
        <dbReference type="ARBA" id="ARBA00023136"/>
    </source>
</evidence>
<protein>
    <recommendedName>
        <fullName evidence="3">DNA translocase FtsK</fullName>
    </recommendedName>
</protein>
<evidence type="ECO:0000256" key="14">
    <source>
        <dbReference type="SAM" id="MobiDB-lite"/>
    </source>
</evidence>
<feature type="compositionally biased region" description="Pro residues" evidence="14">
    <location>
        <begin position="103"/>
        <end position="112"/>
    </location>
</feature>
<gene>
    <name evidence="16" type="ORF">P3S46_00265</name>
</gene>
<dbReference type="GO" id="GO:0007059">
    <property type="term" value="P:chromosome segregation"/>
    <property type="evidence" value="ECO:0007669"/>
    <property type="project" value="UniProtKB-KW"/>
</dbReference>
<dbReference type="FunFam" id="3.30.980.40:FF:000001">
    <property type="entry name" value="DNA translocase FtsK"/>
    <property type="match status" value="1"/>
</dbReference>
<evidence type="ECO:0000259" key="15">
    <source>
        <dbReference type="Pfam" id="PF17854"/>
    </source>
</evidence>
<organism evidence="16 17">
    <name type="scientific">Enterobacter cloacae</name>
    <dbReference type="NCBI Taxonomy" id="550"/>
    <lineage>
        <taxon>Bacteria</taxon>
        <taxon>Pseudomonadati</taxon>
        <taxon>Pseudomonadota</taxon>
        <taxon>Gammaproteobacteria</taxon>
        <taxon>Enterobacterales</taxon>
        <taxon>Enterobacteriaceae</taxon>
        <taxon>Enterobacter</taxon>
        <taxon>Enterobacter cloacae complex</taxon>
    </lineage>
</organism>
<proteinExistence type="inferred from homology"/>